<dbReference type="Pfam" id="PF03772">
    <property type="entry name" value="Competence"/>
    <property type="match status" value="1"/>
</dbReference>
<feature type="domain" description="ComEC/Rec2-related protein" evidence="7">
    <location>
        <begin position="185"/>
        <end position="431"/>
    </location>
</feature>
<dbReference type="AlphaFoldDB" id="A0A3R5QT38"/>
<feature type="transmembrane region" description="Helical" evidence="6">
    <location>
        <begin position="202"/>
        <end position="222"/>
    </location>
</feature>
<proteinExistence type="predicted"/>
<evidence type="ECO:0000256" key="3">
    <source>
        <dbReference type="ARBA" id="ARBA00022692"/>
    </source>
</evidence>
<dbReference type="PANTHER" id="PTHR30619:SF1">
    <property type="entry name" value="RECOMBINATION PROTEIN 2"/>
    <property type="match status" value="1"/>
</dbReference>
<sequence length="586" mass="66526">MINKIINNEEVKRPAVNILVSCIAGILTFNIVKVSFLGAVLIAASFFLIHFFIYSKNFIAVIIIFFIASYVNSMVYYNFYTNTEDVFKVEVLNSKSNICEIGRQSFKLQGKLPELKDGGKYVLYGRLERKADYEKGIVGAIEVSKYSCLKNGFSGSSNEKQDEFYNRMKKYIGEDGTALVCSAAFGYTKYLKDDENTLMSKFGIIHVVSVSGFHIAVVYSIIERLLGFKVALLISFIYTIFSGGKSSTWRAFIMILILKLSKKLYRNYDSISSLCFSAILLLCYKPYYLYDIGFELSYLSTLGILLFYNKLRRKFYKLPELISDTFCISISAQVFSFPVATLSLNNFSPNFMWGNLFLLPMFTAIVILGNIAFLLMFNDKVFTISAYIIKLFIVALQGGISFIDQFSLKVTTINFNIVYGYCLILICIYMYSKGYRKAKAVAWAVFVCVIVSLYSFQTKVTLINENKTKALLIEQGFKRILIIPNLTGYSYNVINKKYYPTESLKWVNKQPYVEGNIAVMPKDKEKEIVIVNKGKSYIVALNNQCYICKQYYDIIKTSGKGELISSKKASDVLSDTIIESEGDNGD</sequence>
<feature type="transmembrane region" description="Helical" evidence="6">
    <location>
        <begin position="438"/>
        <end position="456"/>
    </location>
</feature>
<evidence type="ECO:0000256" key="4">
    <source>
        <dbReference type="ARBA" id="ARBA00022989"/>
    </source>
</evidence>
<reference evidence="8 9" key="1">
    <citation type="submission" date="2018-01" db="EMBL/GenBank/DDBJ databases">
        <title>Genome Sequencing and Assembly of Anaerobacter polyendosporus strain CT4.</title>
        <authorList>
            <person name="Tachaapaikoon C."/>
            <person name="Sutheeworapong S."/>
            <person name="Jenjaroenpun P."/>
            <person name="Wongsurawat T."/>
            <person name="Nookeaw I."/>
            <person name="Cheawchanlertfa P."/>
            <person name="Kosugi A."/>
            <person name="Cheevadhanarak S."/>
            <person name="Ratanakhanokchai K."/>
        </authorList>
    </citation>
    <scope>NUCLEOTIDE SEQUENCE [LARGE SCALE GENOMIC DNA]</scope>
    <source>
        <strain evidence="8 9">CT4</strain>
    </source>
</reference>
<keyword evidence="2" id="KW-1003">Cell membrane</keyword>
<feature type="transmembrane region" description="Helical" evidence="6">
    <location>
        <begin position="20"/>
        <end position="53"/>
    </location>
</feature>
<evidence type="ECO:0000259" key="7">
    <source>
        <dbReference type="Pfam" id="PF03772"/>
    </source>
</evidence>
<organism evidence="8 9">
    <name type="scientific">Clostridium manihotivorum</name>
    <dbReference type="NCBI Taxonomy" id="2320868"/>
    <lineage>
        <taxon>Bacteria</taxon>
        <taxon>Bacillati</taxon>
        <taxon>Bacillota</taxon>
        <taxon>Clostridia</taxon>
        <taxon>Eubacteriales</taxon>
        <taxon>Clostridiaceae</taxon>
        <taxon>Clostridium</taxon>
    </lineage>
</organism>
<protein>
    <recommendedName>
        <fullName evidence="7">ComEC/Rec2-related protein domain-containing protein</fullName>
    </recommendedName>
</protein>
<dbReference type="RefSeq" id="WP_128212526.1">
    <property type="nucleotide sequence ID" value="NZ_CP025746.1"/>
</dbReference>
<feature type="transmembrane region" description="Helical" evidence="6">
    <location>
        <begin position="415"/>
        <end position="431"/>
    </location>
</feature>
<dbReference type="InterPro" id="IPR052159">
    <property type="entry name" value="Competence_DNA_uptake"/>
</dbReference>
<accession>A0A3R5QT38</accession>
<evidence type="ECO:0000256" key="1">
    <source>
        <dbReference type="ARBA" id="ARBA00004651"/>
    </source>
</evidence>
<comment type="subcellular location">
    <subcellularLocation>
        <location evidence="1">Cell membrane</location>
        <topology evidence="1">Multi-pass membrane protein</topology>
    </subcellularLocation>
</comment>
<evidence type="ECO:0000256" key="5">
    <source>
        <dbReference type="ARBA" id="ARBA00023136"/>
    </source>
</evidence>
<keyword evidence="3 6" id="KW-0812">Transmembrane</keyword>
<keyword evidence="4 6" id="KW-1133">Transmembrane helix</keyword>
<feature type="transmembrane region" description="Helical" evidence="6">
    <location>
        <begin position="265"/>
        <end position="282"/>
    </location>
</feature>
<feature type="transmembrane region" description="Helical" evidence="6">
    <location>
        <begin position="384"/>
        <end position="403"/>
    </location>
</feature>
<evidence type="ECO:0000313" key="8">
    <source>
        <dbReference type="EMBL" id="QAA31712.1"/>
    </source>
</evidence>
<dbReference type="InterPro" id="IPR004477">
    <property type="entry name" value="ComEC_N"/>
</dbReference>
<dbReference type="KEGG" id="cmah:C1I91_08660"/>
<name>A0A3R5QT38_9CLOT</name>
<feature type="transmembrane region" description="Helical" evidence="6">
    <location>
        <begin position="356"/>
        <end position="377"/>
    </location>
</feature>
<dbReference type="NCBIfam" id="TIGR00360">
    <property type="entry name" value="ComEC_N-term"/>
    <property type="match status" value="1"/>
</dbReference>
<dbReference type="Proteomes" id="UP000286268">
    <property type="component" value="Chromosome"/>
</dbReference>
<dbReference type="PANTHER" id="PTHR30619">
    <property type="entry name" value="DNA INTERNALIZATION/COMPETENCE PROTEIN COMEC/REC2"/>
    <property type="match status" value="1"/>
</dbReference>
<gene>
    <name evidence="8" type="ORF">C1I91_08660</name>
</gene>
<evidence type="ECO:0000313" key="9">
    <source>
        <dbReference type="Proteomes" id="UP000286268"/>
    </source>
</evidence>
<dbReference type="EMBL" id="CP025746">
    <property type="protein sequence ID" value="QAA31712.1"/>
    <property type="molecule type" value="Genomic_DNA"/>
</dbReference>
<dbReference type="GO" id="GO:0005886">
    <property type="term" value="C:plasma membrane"/>
    <property type="evidence" value="ECO:0007669"/>
    <property type="project" value="UniProtKB-SubCell"/>
</dbReference>
<keyword evidence="9" id="KW-1185">Reference proteome</keyword>
<feature type="transmembrane region" description="Helical" evidence="6">
    <location>
        <begin position="59"/>
        <end position="79"/>
    </location>
</feature>
<dbReference type="OrthoDB" id="9761531at2"/>
<keyword evidence="5 6" id="KW-0472">Membrane</keyword>
<evidence type="ECO:0000256" key="6">
    <source>
        <dbReference type="SAM" id="Phobius"/>
    </source>
</evidence>
<evidence type="ECO:0000256" key="2">
    <source>
        <dbReference type="ARBA" id="ARBA00022475"/>
    </source>
</evidence>